<evidence type="ECO:0000256" key="2">
    <source>
        <dbReference type="SAM" id="SignalP"/>
    </source>
</evidence>
<feature type="chain" id="PRO_5038593668" evidence="2">
    <location>
        <begin position="25"/>
        <end position="80"/>
    </location>
</feature>
<keyword evidence="1" id="KW-1133">Transmembrane helix</keyword>
<evidence type="ECO:0000313" key="3">
    <source>
        <dbReference type="EMBL" id="KAH3788247.1"/>
    </source>
</evidence>
<reference evidence="3" key="1">
    <citation type="journal article" date="2019" name="bioRxiv">
        <title>The Genome of the Zebra Mussel, Dreissena polymorpha: A Resource for Invasive Species Research.</title>
        <authorList>
            <person name="McCartney M.A."/>
            <person name="Auch B."/>
            <person name="Kono T."/>
            <person name="Mallez S."/>
            <person name="Zhang Y."/>
            <person name="Obille A."/>
            <person name="Becker A."/>
            <person name="Abrahante J.E."/>
            <person name="Garbe J."/>
            <person name="Badalamenti J.P."/>
            <person name="Herman A."/>
            <person name="Mangelson H."/>
            <person name="Liachko I."/>
            <person name="Sullivan S."/>
            <person name="Sone E.D."/>
            <person name="Koren S."/>
            <person name="Silverstein K.A.T."/>
            <person name="Beckman K.B."/>
            <person name="Gohl D.M."/>
        </authorList>
    </citation>
    <scope>NUCLEOTIDE SEQUENCE</scope>
    <source>
        <strain evidence="3">Duluth1</strain>
        <tissue evidence="3">Whole animal</tissue>
    </source>
</reference>
<reference evidence="3" key="2">
    <citation type="submission" date="2020-11" db="EMBL/GenBank/DDBJ databases">
        <authorList>
            <person name="McCartney M.A."/>
            <person name="Auch B."/>
            <person name="Kono T."/>
            <person name="Mallez S."/>
            <person name="Becker A."/>
            <person name="Gohl D.M."/>
            <person name="Silverstein K.A.T."/>
            <person name="Koren S."/>
            <person name="Bechman K.B."/>
            <person name="Herman A."/>
            <person name="Abrahante J.E."/>
            <person name="Garbe J."/>
        </authorList>
    </citation>
    <scope>NUCLEOTIDE SEQUENCE</scope>
    <source>
        <strain evidence="3">Duluth1</strain>
        <tissue evidence="3">Whole animal</tissue>
    </source>
</reference>
<keyword evidence="1" id="KW-0812">Transmembrane</keyword>
<dbReference type="Proteomes" id="UP000828390">
    <property type="component" value="Unassembled WGS sequence"/>
</dbReference>
<accession>A0A9D4EXV6</accession>
<feature type="transmembrane region" description="Helical" evidence="1">
    <location>
        <begin position="48"/>
        <end position="69"/>
    </location>
</feature>
<proteinExistence type="predicted"/>
<sequence>MANEKVALLLIGALLFAAIGGLDAQRRGGRHWGGGGGGWGRGGFGGGGLLGGLVLGSLLGGGLGGYGYGYGNQLNIDFQL</sequence>
<dbReference type="EMBL" id="JAIWYP010000008">
    <property type="protein sequence ID" value="KAH3788247.1"/>
    <property type="molecule type" value="Genomic_DNA"/>
</dbReference>
<comment type="caution">
    <text evidence="3">The sequence shown here is derived from an EMBL/GenBank/DDBJ whole genome shotgun (WGS) entry which is preliminary data.</text>
</comment>
<dbReference type="AlphaFoldDB" id="A0A9D4EXV6"/>
<keyword evidence="2" id="KW-0732">Signal</keyword>
<keyword evidence="4" id="KW-1185">Reference proteome</keyword>
<keyword evidence="1" id="KW-0472">Membrane</keyword>
<name>A0A9D4EXV6_DREPO</name>
<evidence type="ECO:0000313" key="4">
    <source>
        <dbReference type="Proteomes" id="UP000828390"/>
    </source>
</evidence>
<organism evidence="3 4">
    <name type="scientific">Dreissena polymorpha</name>
    <name type="common">Zebra mussel</name>
    <name type="synonym">Mytilus polymorpha</name>
    <dbReference type="NCBI Taxonomy" id="45954"/>
    <lineage>
        <taxon>Eukaryota</taxon>
        <taxon>Metazoa</taxon>
        <taxon>Spiralia</taxon>
        <taxon>Lophotrochozoa</taxon>
        <taxon>Mollusca</taxon>
        <taxon>Bivalvia</taxon>
        <taxon>Autobranchia</taxon>
        <taxon>Heteroconchia</taxon>
        <taxon>Euheterodonta</taxon>
        <taxon>Imparidentia</taxon>
        <taxon>Neoheterodontei</taxon>
        <taxon>Myida</taxon>
        <taxon>Dreissenoidea</taxon>
        <taxon>Dreissenidae</taxon>
        <taxon>Dreissena</taxon>
    </lineage>
</organism>
<gene>
    <name evidence="3" type="ORF">DPMN_166382</name>
</gene>
<feature type="signal peptide" evidence="2">
    <location>
        <begin position="1"/>
        <end position="24"/>
    </location>
</feature>
<evidence type="ECO:0000256" key="1">
    <source>
        <dbReference type="SAM" id="Phobius"/>
    </source>
</evidence>
<protein>
    <submittedName>
        <fullName evidence="3">Uncharacterized protein</fullName>
    </submittedName>
</protein>